<evidence type="ECO:0000313" key="2">
    <source>
        <dbReference type="EMBL" id="CAG8654679.1"/>
    </source>
</evidence>
<sequence>MEERTSQNSSKYCIVKICEGISTLRWKKITENVLNKAKANGTLASYYNNHKDESIIEDKNKELNSFFNEIEESACIERKSEVEKQELDRSLAYQCYLMCWNRNKTISLWNLNNELLVDEKFTWIDGVVVLTKLLYNREKKQNLPPIYSFQELRKEMEGKDCRLSIFFDSIYNATNPFEKSREYLEKLDKRLALECYLICGNRNSKLTAYKTEMSIFLNSMGTSYEAINAFANAGITITAQQLSKKAKIADLRKTMNSFKEVFITKRNDVNSNKERLLSLTTKMKVFLLQTYEKIYMNLGESKNIQTAKGEDQFYLAGLNIVVNKKQMPLGFSSERMPAINECDHCGKSLDVVILIACGHGYHKSCFVDSLHKKCHHCQAFLEKGIRQNVSSLITRLTKQDIKEGDLVEDNQECEDQEAEDQEARDLSPEDSILTQLEKDKNALDKVDEACDIALNKFLKAQRLIITQQDSFSSSLVSPENIYEYNDDKKL</sequence>
<dbReference type="InterPro" id="IPR013083">
    <property type="entry name" value="Znf_RING/FYVE/PHD"/>
</dbReference>
<dbReference type="OrthoDB" id="2423324at2759"/>
<dbReference type="SUPFAM" id="SSF57850">
    <property type="entry name" value="RING/U-box"/>
    <property type="match status" value="1"/>
</dbReference>
<dbReference type="AlphaFoldDB" id="A0A9N9DVR5"/>
<comment type="caution">
    <text evidence="2">The sequence shown here is derived from an EMBL/GenBank/DDBJ whole genome shotgun (WGS) entry which is preliminary data.</text>
</comment>
<gene>
    <name evidence="2" type="ORF">AGERDE_LOCUS11546</name>
</gene>
<reference evidence="2" key="1">
    <citation type="submission" date="2021-06" db="EMBL/GenBank/DDBJ databases">
        <authorList>
            <person name="Kallberg Y."/>
            <person name="Tangrot J."/>
            <person name="Rosling A."/>
        </authorList>
    </citation>
    <scope>NUCLEOTIDE SEQUENCE</scope>
    <source>
        <strain evidence="2">MT106</strain>
    </source>
</reference>
<keyword evidence="3" id="KW-1185">Reference proteome</keyword>
<feature type="region of interest" description="Disordered" evidence="1">
    <location>
        <begin position="411"/>
        <end position="430"/>
    </location>
</feature>
<protein>
    <submittedName>
        <fullName evidence="2">12150_t:CDS:1</fullName>
    </submittedName>
</protein>
<dbReference type="Proteomes" id="UP000789831">
    <property type="component" value="Unassembled WGS sequence"/>
</dbReference>
<evidence type="ECO:0000256" key="1">
    <source>
        <dbReference type="SAM" id="MobiDB-lite"/>
    </source>
</evidence>
<evidence type="ECO:0000313" key="3">
    <source>
        <dbReference type="Proteomes" id="UP000789831"/>
    </source>
</evidence>
<accession>A0A9N9DVR5</accession>
<dbReference type="EMBL" id="CAJVPL010005109">
    <property type="protein sequence ID" value="CAG8654679.1"/>
    <property type="molecule type" value="Genomic_DNA"/>
</dbReference>
<organism evidence="2 3">
    <name type="scientific">Ambispora gerdemannii</name>
    <dbReference type="NCBI Taxonomy" id="144530"/>
    <lineage>
        <taxon>Eukaryota</taxon>
        <taxon>Fungi</taxon>
        <taxon>Fungi incertae sedis</taxon>
        <taxon>Mucoromycota</taxon>
        <taxon>Glomeromycotina</taxon>
        <taxon>Glomeromycetes</taxon>
        <taxon>Archaeosporales</taxon>
        <taxon>Ambisporaceae</taxon>
        <taxon>Ambispora</taxon>
    </lineage>
</organism>
<dbReference type="Gene3D" id="3.30.40.10">
    <property type="entry name" value="Zinc/RING finger domain, C3HC4 (zinc finger)"/>
    <property type="match status" value="1"/>
</dbReference>
<name>A0A9N9DVR5_9GLOM</name>
<proteinExistence type="predicted"/>
<feature type="compositionally biased region" description="Acidic residues" evidence="1">
    <location>
        <begin position="411"/>
        <end position="420"/>
    </location>
</feature>